<evidence type="ECO:0000313" key="3">
    <source>
        <dbReference type="Proteomes" id="UP000261016"/>
    </source>
</evidence>
<protein>
    <submittedName>
        <fullName evidence="2">Uncharacterized protein</fullName>
    </submittedName>
</protein>
<reference evidence="2 3" key="1">
    <citation type="submission" date="2018-08" db="EMBL/GenBank/DDBJ databases">
        <title>A genome reference for cultivated species of the human gut microbiota.</title>
        <authorList>
            <person name="Zou Y."/>
            <person name="Xue W."/>
            <person name="Luo G."/>
        </authorList>
    </citation>
    <scope>NUCLEOTIDE SEQUENCE [LARGE SCALE GENOMIC DNA]</scope>
    <source>
        <strain evidence="2 3">OM08-17AT</strain>
    </source>
</reference>
<dbReference type="RefSeq" id="WP_117726028.1">
    <property type="nucleotide sequence ID" value="NZ_CABMFV010000012.1"/>
</dbReference>
<dbReference type="AlphaFoldDB" id="A0A8B2ZHG5"/>
<keyword evidence="1" id="KW-0175">Coiled coil</keyword>
<dbReference type="Proteomes" id="UP000261016">
    <property type="component" value="Unassembled WGS sequence"/>
</dbReference>
<organism evidence="2 3">
    <name type="scientific">Staphylococcus warneri</name>
    <dbReference type="NCBI Taxonomy" id="1292"/>
    <lineage>
        <taxon>Bacteria</taxon>
        <taxon>Bacillati</taxon>
        <taxon>Bacillota</taxon>
        <taxon>Bacilli</taxon>
        <taxon>Bacillales</taxon>
        <taxon>Staphylococcaceae</taxon>
        <taxon>Staphylococcus</taxon>
    </lineage>
</organism>
<proteinExistence type="predicted"/>
<accession>A0A8B2ZHG5</accession>
<name>A0A8B2ZHG5_STAWA</name>
<evidence type="ECO:0000256" key="1">
    <source>
        <dbReference type="SAM" id="Coils"/>
    </source>
</evidence>
<gene>
    <name evidence="2" type="ORF">DXC19_12425</name>
</gene>
<evidence type="ECO:0000313" key="2">
    <source>
        <dbReference type="EMBL" id="RGM27585.1"/>
    </source>
</evidence>
<feature type="coiled-coil region" evidence="1">
    <location>
        <begin position="85"/>
        <end position="139"/>
    </location>
</feature>
<sequence length="152" mass="17915">MITKNKTISNKLARKIYKKDLQELTRDELETVEDVEAMLKANIVEDLEELFGRIEEETFMLQDNVERMSEMNDVVDKIDSVSFKLEDSLSKVNELENSTRRLEDVSNLAYDLENSTRRLEQVTSEVKRYSNQIDDASHDLERNIHHLDDTRY</sequence>
<dbReference type="EMBL" id="QSTD01000012">
    <property type="protein sequence ID" value="RGM27585.1"/>
    <property type="molecule type" value="Genomic_DNA"/>
</dbReference>
<comment type="caution">
    <text evidence="2">The sequence shown here is derived from an EMBL/GenBank/DDBJ whole genome shotgun (WGS) entry which is preliminary data.</text>
</comment>